<dbReference type="EMBL" id="CM037158">
    <property type="protein sequence ID" value="KAH7851791.1"/>
    <property type="molecule type" value="Genomic_DNA"/>
</dbReference>
<gene>
    <name evidence="1" type="ORF">Vadar_016540</name>
</gene>
<proteinExistence type="predicted"/>
<sequence>MVMGCLVVLWPYVFSVDMAIFFSLECYLFIKIDIAKIWCKHLAIEGMEGSEPQRKIERGREINKSTTNEGEDGVGLCTTRSKLNQYVATLREQLEELAEEKTSDGLPRISKAQACTLVWEVRAVGWEVCYGAEFTPETGYTVIIQKSRKVSASDESVISDSFKPGEPGKVVLTFDNQTSK</sequence>
<accession>A0ACB7YED4</accession>
<dbReference type="Proteomes" id="UP000828048">
    <property type="component" value="Chromosome 8"/>
</dbReference>
<reference evidence="1 2" key="1">
    <citation type="journal article" date="2021" name="Hortic Res">
        <title>High-quality reference genome and annotation aids understanding of berry development for evergreen blueberry (Vaccinium darrowii).</title>
        <authorList>
            <person name="Yu J."/>
            <person name="Hulse-Kemp A.M."/>
            <person name="Babiker E."/>
            <person name="Staton M."/>
        </authorList>
    </citation>
    <scope>NUCLEOTIDE SEQUENCE [LARGE SCALE GENOMIC DNA]</scope>
    <source>
        <strain evidence="2">cv. NJ 8807/NJ 8810</strain>
        <tissue evidence="1">Young leaf</tissue>
    </source>
</reference>
<name>A0ACB7YED4_9ERIC</name>
<protein>
    <submittedName>
        <fullName evidence="1">Uncharacterized protein</fullName>
    </submittedName>
</protein>
<evidence type="ECO:0000313" key="2">
    <source>
        <dbReference type="Proteomes" id="UP000828048"/>
    </source>
</evidence>
<comment type="caution">
    <text evidence="1">The sequence shown here is derived from an EMBL/GenBank/DDBJ whole genome shotgun (WGS) entry which is preliminary data.</text>
</comment>
<keyword evidence="2" id="KW-1185">Reference proteome</keyword>
<organism evidence="1 2">
    <name type="scientific">Vaccinium darrowii</name>
    <dbReference type="NCBI Taxonomy" id="229202"/>
    <lineage>
        <taxon>Eukaryota</taxon>
        <taxon>Viridiplantae</taxon>
        <taxon>Streptophyta</taxon>
        <taxon>Embryophyta</taxon>
        <taxon>Tracheophyta</taxon>
        <taxon>Spermatophyta</taxon>
        <taxon>Magnoliopsida</taxon>
        <taxon>eudicotyledons</taxon>
        <taxon>Gunneridae</taxon>
        <taxon>Pentapetalae</taxon>
        <taxon>asterids</taxon>
        <taxon>Ericales</taxon>
        <taxon>Ericaceae</taxon>
        <taxon>Vaccinioideae</taxon>
        <taxon>Vaccinieae</taxon>
        <taxon>Vaccinium</taxon>
    </lineage>
</organism>
<evidence type="ECO:0000313" key="1">
    <source>
        <dbReference type="EMBL" id="KAH7851791.1"/>
    </source>
</evidence>